<dbReference type="Proteomes" id="UP001552299">
    <property type="component" value="Unassembled WGS sequence"/>
</dbReference>
<protein>
    <recommendedName>
        <fullName evidence="3">Reverse transcriptase zinc-binding domain-containing protein</fullName>
    </recommendedName>
</protein>
<comment type="caution">
    <text evidence="1">The sequence shown here is derived from an EMBL/GenBank/DDBJ whole genome shotgun (WGS) entry which is preliminary data.</text>
</comment>
<organism evidence="1 2">
    <name type="scientific">Dendrobium thyrsiflorum</name>
    <name type="common">Pinecone-like raceme dendrobium</name>
    <name type="synonym">Orchid</name>
    <dbReference type="NCBI Taxonomy" id="117978"/>
    <lineage>
        <taxon>Eukaryota</taxon>
        <taxon>Viridiplantae</taxon>
        <taxon>Streptophyta</taxon>
        <taxon>Embryophyta</taxon>
        <taxon>Tracheophyta</taxon>
        <taxon>Spermatophyta</taxon>
        <taxon>Magnoliopsida</taxon>
        <taxon>Liliopsida</taxon>
        <taxon>Asparagales</taxon>
        <taxon>Orchidaceae</taxon>
        <taxon>Epidendroideae</taxon>
        <taxon>Malaxideae</taxon>
        <taxon>Dendrobiinae</taxon>
        <taxon>Dendrobium</taxon>
    </lineage>
</organism>
<accession>A0ABD0UY25</accession>
<dbReference type="EMBL" id="JANQDX010000010">
    <property type="protein sequence ID" value="KAL0917809.1"/>
    <property type="molecule type" value="Genomic_DNA"/>
</dbReference>
<dbReference type="AlphaFoldDB" id="A0ABD0UY25"/>
<gene>
    <name evidence="1" type="ORF">M5K25_012902</name>
</gene>
<proteinExistence type="predicted"/>
<name>A0ABD0UY25_DENTH</name>
<evidence type="ECO:0008006" key="3">
    <source>
        <dbReference type="Google" id="ProtNLM"/>
    </source>
</evidence>
<evidence type="ECO:0000313" key="2">
    <source>
        <dbReference type="Proteomes" id="UP001552299"/>
    </source>
</evidence>
<evidence type="ECO:0000313" key="1">
    <source>
        <dbReference type="EMBL" id="KAL0917809.1"/>
    </source>
</evidence>
<reference evidence="1 2" key="1">
    <citation type="journal article" date="2024" name="Plant Biotechnol. J.">
        <title>Dendrobium thyrsiflorum genome and its molecular insights into genes involved in important horticultural traits.</title>
        <authorList>
            <person name="Chen B."/>
            <person name="Wang J.Y."/>
            <person name="Zheng P.J."/>
            <person name="Li K.L."/>
            <person name="Liang Y.M."/>
            <person name="Chen X.F."/>
            <person name="Zhang C."/>
            <person name="Zhao X."/>
            <person name="He X."/>
            <person name="Zhang G.Q."/>
            <person name="Liu Z.J."/>
            <person name="Xu Q."/>
        </authorList>
    </citation>
    <scope>NUCLEOTIDE SEQUENCE [LARGE SCALE GENOMIC DNA]</scope>
    <source>
        <strain evidence="1">GZMU011</strain>
    </source>
</reference>
<sequence>MKNINSHITPYLKGFSNKTFQKLLTKVTICPPQSLLKLRVNLHVDFKGWNFQGHHLLGRWKFMILLSPRIRERGSWSVRHYIGLHHQHHHYMYIHDHKCSHRHRYNHWYSFSQDHKLNSSLDPPIGLHRVKKKFNKEYNFKRESVWKIFKFIVKKNILTFLPNRKVEEDGQMDHPLYCPYHRHIGHVLEDCYVFKDKVESLWASGEIHLQDSHLLHLQGKVDQIIQMVTCSIPCDSRYDS</sequence>
<keyword evidence="2" id="KW-1185">Reference proteome</keyword>